<keyword evidence="3" id="KW-1185">Reference proteome</keyword>
<sequence>MPVVGLTSPLQISNHQLPDIVCGLEDACLGIDIGSHSTRVCIWRMRTKAEIVVENPHYYGVGRCYTPCEFPSALYVFDDISQKVYLPDEEDPGRQWVSAKYVFYPLANVSDALLEQYPLVHHLMEKKDEPEFGRQLRRGMIALLSVLRDAADAVCREHGLLIVKIGLTIPVQWGLEFEDVYRDLVMEVFDIEVERIYFFTETEALSRYLYKFHRHRLDPNDQHNAILFFDFGGHNMNGCLFGIARDQDRPDGNGFFRVGGSFGAGGGSEQWEHHVDEFVSDQYFQQTGVPPPPHEREHFLSMFRNQKGKQTDSRKAISVSFTLPDYAGTWRATLTLEDISQAWEKGLRGPLRTAKREISRLAEKMRQGMVSRPLVVVSGGTVRNPAVKSQMLALCNAKDIPVVFTDEFNVRITFDSAKVAKAAAYVVSETLTVEQFFRRGAAIGLQMRQARKQGEPKTEFRDWDDSGNLLLDTNGQHTTRISVRRGDEFRLICDPFFARLPNDQQQRVAANRTYDLVYLGKRRRGSWLFRLSLHGSGDEMELKLEQYYSKRIRKRRRMRLREVNTLSLPLYLDGNSSCIQIGDRSRAISEVGLDLPPQPHDLGEIVADNSDGQGSDTGSD</sequence>
<dbReference type="InterPro" id="IPR043129">
    <property type="entry name" value="ATPase_NBD"/>
</dbReference>
<reference evidence="2" key="1">
    <citation type="journal article" date="2023" name="Mol. Phylogenet. Evol.">
        <title>Genome-scale phylogeny and comparative genomics of the fungal order Sordariales.</title>
        <authorList>
            <person name="Hensen N."/>
            <person name="Bonometti L."/>
            <person name="Westerberg I."/>
            <person name="Brannstrom I.O."/>
            <person name="Guillou S."/>
            <person name="Cros-Aarteil S."/>
            <person name="Calhoun S."/>
            <person name="Haridas S."/>
            <person name="Kuo A."/>
            <person name="Mondo S."/>
            <person name="Pangilinan J."/>
            <person name="Riley R."/>
            <person name="LaButti K."/>
            <person name="Andreopoulos B."/>
            <person name="Lipzen A."/>
            <person name="Chen C."/>
            <person name="Yan M."/>
            <person name="Daum C."/>
            <person name="Ng V."/>
            <person name="Clum A."/>
            <person name="Steindorff A."/>
            <person name="Ohm R.A."/>
            <person name="Martin F."/>
            <person name="Silar P."/>
            <person name="Natvig D.O."/>
            <person name="Lalanne C."/>
            <person name="Gautier V."/>
            <person name="Ament-Velasquez S.L."/>
            <person name="Kruys A."/>
            <person name="Hutchinson M.I."/>
            <person name="Powell A.J."/>
            <person name="Barry K."/>
            <person name="Miller A.N."/>
            <person name="Grigoriev I.V."/>
            <person name="Debuchy R."/>
            <person name="Gladieux P."/>
            <person name="Hiltunen Thoren M."/>
            <person name="Johannesson H."/>
        </authorList>
    </citation>
    <scope>NUCLEOTIDE SEQUENCE</scope>
    <source>
        <strain evidence="2">CBS 333.67</strain>
    </source>
</reference>
<dbReference type="EMBL" id="JAUDZG010000001">
    <property type="protein sequence ID" value="KAK3309807.1"/>
    <property type="molecule type" value="Genomic_DNA"/>
</dbReference>
<reference evidence="2" key="2">
    <citation type="submission" date="2023-06" db="EMBL/GenBank/DDBJ databases">
        <authorList>
            <consortium name="Lawrence Berkeley National Laboratory"/>
            <person name="Mondo S.J."/>
            <person name="Hensen N."/>
            <person name="Bonometti L."/>
            <person name="Westerberg I."/>
            <person name="Brannstrom I.O."/>
            <person name="Guillou S."/>
            <person name="Cros-Aarteil S."/>
            <person name="Calhoun S."/>
            <person name="Haridas S."/>
            <person name="Kuo A."/>
            <person name="Pangilinan J."/>
            <person name="Riley R."/>
            <person name="Labutti K."/>
            <person name="Andreopoulos B."/>
            <person name="Lipzen A."/>
            <person name="Chen C."/>
            <person name="Yanf M."/>
            <person name="Daum C."/>
            <person name="Ng V."/>
            <person name="Clum A."/>
            <person name="Steindorff A."/>
            <person name="Ohm R."/>
            <person name="Martin F."/>
            <person name="Silar P."/>
            <person name="Natvig D."/>
            <person name="Lalanne C."/>
            <person name="Gautier V."/>
            <person name="Ament-Velasquez S.L."/>
            <person name="Kruys A."/>
            <person name="Hutchinson M.I."/>
            <person name="Powell A.J."/>
            <person name="Barry K."/>
            <person name="Miller A.N."/>
            <person name="Grigoriev I.V."/>
            <person name="Debuchy R."/>
            <person name="Gladieux P."/>
            <person name="Thoren M.H."/>
            <person name="Johannesson H."/>
        </authorList>
    </citation>
    <scope>NUCLEOTIDE SEQUENCE</scope>
    <source>
        <strain evidence="2">CBS 333.67</strain>
    </source>
</reference>
<dbReference type="AlphaFoldDB" id="A0AAJ0H123"/>
<evidence type="ECO:0000256" key="1">
    <source>
        <dbReference type="SAM" id="MobiDB-lite"/>
    </source>
</evidence>
<dbReference type="Proteomes" id="UP001273166">
    <property type="component" value="Unassembled WGS sequence"/>
</dbReference>
<feature type="region of interest" description="Disordered" evidence="1">
    <location>
        <begin position="597"/>
        <end position="620"/>
    </location>
</feature>
<dbReference type="GeneID" id="87887092"/>
<evidence type="ECO:0000313" key="2">
    <source>
        <dbReference type="EMBL" id="KAK3309807.1"/>
    </source>
</evidence>
<gene>
    <name evidence="2" type="ORF">B0T15DRAFT_516580</name>
</gene>
<accession>A0AAJ0H123</accession>
<organism evidence="2 3">
    <name type="scientific">Chaetomium strumarium</name>
    <dbReference type="NCBI Taxonomy" id="1170767"/>
    <lineage>
        <taxon>Eukaryota</taxon>
        <taxon>Fungi</taxon>
        <taxon>Dikarya</taxon>
        <taxon>Ascomycota</taxon>
        <taxon>Pezizomycotina</taxon>
        <taxon>Sordariomycetes</taxon>
        <taxon>Sordariomycetidae</taxon>
        <taxon>Sordariales</taxon>
        <taxon>Chaetomiaceae</taxon>
        <taxon>Chaetomium</taxon>
    </lineage>
</organism>
<comment type="caution">
    <text evidence="2">The sequence shown here is derived from an EMBL/GenBank/DDBJ whole genome shotgun (WGS) entry which is preliminary data.</text>
</comment>
<dbReference type="RefSeq" id="XP_062725587.1">
    <property type="nucleotide sequence ID" value="XM_062868263.1"/>
</dbReference>
<feature type="compositionally biased region" description="Polar residues" evidence="1">
    <location>
        <begin position="610"/>
        <end position="620"/>
    </location>
</feature>
<proteinExistence type="predicted"/>
<evidence type="ECO:0000313" key="3">
    <source>
        <dbReference type="Proteomes" id="UP001273166"/>
    </source>
</evidence>
<dbReference type="SUPFAM" id="SSF53067">
    <property type="entry name" value="Actin-like ATPase domain"/>
    <property type="match status" value="1"/>
</dbReference>
<name>A0AAJ0H123_9PEZI</name>
<protein>
    <submittedName>
        <fullName evidence="2">Uncharacterized protein</fullName>
    </submittedName>
</protein>